<dbReference type="InterPro" id="IPR052636">
    <property type="entry name" value="UDP-D-xylose:L-fucose_XylT"/>
</dbReference>
<dbReference type="RefSeq" id="YP_009052451.1">
    <property type="nucleotide sequence ID" value="NC_024697.1"/>
</dbReference>
<evidence type="ECO:0000313" key="3">
    <source>
        <dbReference type="Proteomes" id="UP000028667"/>
    </source>
</evidence>
<dbReference type="SUPFAM" id="SSF53448">
    <property type="entry name" value="Nucleotide-diphospho-sugar transferases"/>
    <property type="match status" value="1"/>
</dbReference>
<dbReference type="InterPro" id="IPR029044">
    <property type="entry name" value="Nucleotide-diphossugar_trans"/>
</dbReference>
<dbReference type="EMBL" id="KJ645900">
    <property type="protein sequence ID" value="AII17144.1"/>
    <property type="molecule type" value="Genomic_DNA"/>
</dbReference>
<keyword evidence="2" id="KW-0808">Transferase</keyword>
<dbReference type="InterPro" id="IPR029063">
    <property type="entry name" value="SAM-dependent_MTases_sf"/>
</dbReference>
<dbReference type="GO" id="GO:0016757">
    <property type="term" value="F:glycosyltransferase activity"/>
    <property type="evidence" value="ECO:0007669"/>
    <property type="project" value="UniProtKB-KW"/>
</dbReference>
<sequence length="814" mass="95496">MKYFVYELFTGVGFLNQLFSLETGIYLANVFERKLILIIKYPLCHIGSSSWDYGKILDFFDKDTLNKLLPYGYEVYYANQAVQFLNKNKGKMRLIDFPNQFSNLVLVDKDLNIPSNQKKITNFCANRIPIIFDKNEYNDDENIYISKSNASRCFYNFFTTEQNYKLMNDICYNLILNKEIRDKFNDLYIPQNYTSIHFRFGDKRHKKELIDRKCDVLENHLFEFLKNNHNKDDFLMVTADRKDSKIIEKLEALDYDIIYSDDLIKNCKSNNLKNNSVFHFLIEKMIAENADLFIGHSGSTVSNHIQYNRYINGKDHSNYTNRILKKESSNNDIIFNWNINNSFSAGVSWQTFFPDNIELKDDKAKTNLITLTNTGYLHFTVNLLESMRKLNIDHLLKIYCIGSECFEFFTEFYPNNSIIQIDSSVNNEKWVEYKSCQNPDVVGKKKWADLTSHKFACIQREFDAGNNVIFTDGDIVFEKNPIPYMNKFADTDMEFVCQNDCCDGSREMFCTGFFFFKCTENTKKIVDFKTIQSEIDSFQNDQQYLRRKAKLMKYSYLDLNLFPNGKFFRDKKPQNPFIIHFNYDVGSAKIRRMKIFKKWLIDKDNSKDILDLTNKPKSSKIDLFLKENDVDLKQGSISKCSELFIFFTEFLEKFQINNVVEIGFLAGHISEYFLKKGCKVTSFDLGKFKSIPAGKRYLDMNYQKHELIKGDSKETLPKFIETNKESIDLLIIDGAMDESTIAHDFANAMKLANEDTVIFVNNVVKTPEYIKYWNTNFNTVYRNYIEQGDIIELKEFQEESVGVGGVFCKFTKEL</sequence>
<dbReference type="Proteomes" id="UP000028667">
    <property type="component" value="Segment"/>
</dbReference>
<keyword evidence="3" id="KW-1185">Reference proteome</keyword>
<dbReference type="GeneID" id="20041425"/>
<dbReference type="PANTHER" id="PTHR47032:SF1">
    <property type="entry name" value="UDP-D-XYLOSE:L-FUCOSE ALPHA-1,3-D-XYLOSYLTRANSFERASE-RELATED"/>
    <property type="match status" value="1"/>
</dbReference>
<dbReference type="Gene3D" id="3.40.50.150">
    <property type="entry name" value="Vaccinia Virus protein VP39"/>
    <property type="match status" value="1"/>
</dbReference>
<evidence type="ECO:0000313" key="2">
    <source>
        <dbReference type="EMBL" id="AII17144.1"/>
    </source>
</evidence>
<dbReference type="Pfam" id="PF13578">
    <property type="entry name" value="Methyltransf_24"/>
    <property type="match status" value="1"/>
</dbReference>
<gene>
    <name evidence="2" type="ORF">AaV_383</name>
</gene>
<dbReference type="KEGG" id="vg:20041425"/>
<dbReference type="PANTHER" id="PTHR47032">
    <property type="entry name" value="UDP-D-XYLOSE:L-FUCOSE ALPHA-1,3-D-XYLOSYLTRANSFERASE-RELATED"/>
    <property type="match status" value="1"/>
</dbReference>
<accession>A0A076FFT3</accession>
<dbReference type="Pfam" id="PF03407">
    <property type="entry name" value="Nucleotid_trans"/>
    <property type="match status" value="1"/>
</dbReference>
<organism evidence="2 3">
    <name type="scientific">Aureococcus anophagefferens virus</name>
    <dbReference type="NCBI Taxonomy" id="1474867"/>
    <lineage>
        <taxon>Viruses</taxon>
        <taxon>Varidnaviria</taxon>
        <taxon>Bamfordvirae</taxon>
        <taxon>Nucleocytoviricota</taxon>
        <taxon>Megaviricetes</taxon>
        <taxon>Imitervirales</taxon>
        <taxon>Schizomimiviridae</taxon>
        <taxon>Kratosvirus</taxon>
        <taxon>Kratosvirus quantuckense</taxon>
    </lineage>
</organism>
<protein>
    <submittedName>
        <fullName evidence="2">Putative fucosylgalactoside 3-alpha-galactosyltransferase</fullName>
    </submittedName>
</protein>
<dbReference type="SUPFAM" id="SSF53335">
    <property type="entry name" value="S-adenosyl-L-methionine-dependent methyltransferases"/>
    <property type="match status" value="1"/>
</dbReference>
<dbReference type="InterPro" id="IPR005069">
    <property type="entry name" value="Nucl-diP-sugar_transferase"/>
</dbReference>
<feature type="domain" description="Nucleotide-diphospho-sugar transferase" evidence="1">
    <location>
        <begin position="435"/>
        <end position="593"/>
    </location>
</feature>
<dbReference type="Gene3D" id="3.40.50.11350">
    <property type="match status" value="1"/>
</dbReference>
<name>A0A076FFT3_9VIRU</name>
<evidence type="ECO:0000259" key="1">
    <source>
        <dbReference type="Pfam" id="PF03407"/>
    </source>
</evidence>
<keyword evidence="2" id="KW-0328">Glycosyltransferase</keyword>
<proteinExistence type="predicted"/>
<reference evidence="2 3" key="1">
    <citation type="journal article" date="2014" name="Virology">
        <title>Genome of brown tide virus (AaV), the little giant of the Megaviridae, elucidates NCLDV genome expansion and host-virus coevolution.</title>
        <authorList>
            <person name="Moniruzzaman M."/>
            <person name="LeCleir G.R."/>
            <person name="Brown C.M."/>
            <person name="Gobler C.J."/>
            <person name="Bidle K.D."/>
            <person name="Wilson W.H."/>
            <person name="Wilhelm S.W."/>
        </authorList>
    </citation>
    <scope>NUCLEOTIDE SEQUENCE [LARGE SCALE GENOMIC DNA]</scope>
    <source>
        <strain evidence="2">BtV-01</strain>
    </source>
</reference>